<proteinExistence type="predicted"/>
<feature type="region of interest" description="Disordered" evidence="1">
    <location>
        <begin position="27"/>
        <end position="46"/>
    </location>
</feature>
<evidence type="ECO:0000256" key="1">
    <source>
        <dbReference type="SAM" id="MobiDB-lite"/>
    </source>
</evidence>
<feature type="region of interest" description="Disordered" evidence="1">
    <location>
        <begin position="67"/>
        <end position="105"/>
    </location>
</feature>
<dbReference type="Proteomes" id="UP000034805">
    <property type="component" value="Unassembled WGS sequence"/>
</dbReference>
<reference evidence="2 3" key="1">
    <citation type="submission" date="2015-08" db="EMBL/GenBank/DDBJ databases">
        <title>The genome of the Asian arowana (Scleropages formosus).</title>
        <authorList>
            <person name="Tan M.H."/>
            <person name="Gan H.M."/>
            <person name="Croft L.J."/>
            <person name="Austin C.M."/>
        </authorList>
    </citation>
    <scope>NUCLEOTIDE SEQUENCE [LARGE SCALE GENOMIC DNA]</scope>
    <source>
        <strain evidence="2">Aro1</strain>
    </source>
</reference>
<organism evidence="2 3">
    <name type="scientific">Scleropages formosus</name>
    <name type="common">Asian bonytongue</name>
    <name type="synonym">Osteoglossum formosum</name>
    <dbReference type="NCBI Taxonomy" id="113540"/>
    <lineage>
        <taxon>Eukaryota</taxon>
        <taxon>Metazoa</taxon>
        <taxon>Chordata</taxon>
        <taxon>Craniata</taxon>
        <taxon>Vertebrata</taxon>
        <taxon>Euteleostomi</taxon>
        <taxon>Actinopterygii</taxon>
        <taxon>Neopterygii</taxon>
        <taxon>Teleostei</taxon>
        <taxon>Osteoglossocephala</taxon>
        <taxon>Osteoglossomorpha</taxon>
        <taxon>Osteoglossiformes</taxon>
        <taxon>Osteoglossidae</taxon>
        <taxon>Scleropages</taxon>
    </lineage>
</organism>
<dbReference type="EMBL" id="JARO02007489">
    <property type="protein sequence ID" value="KPP63884.1"/>
    <property type="molecule type" value="Genomic_DNA"/>
</dbReference>
<protein>
    <submittedName>
        <fullName evidence="2">Uncharacterized protein</fullName>
    </submittedName>
</protein>
<evidence type="ECO:0000313" key="2">
    <source>
        <dbReference type="EMBL" id="KPP63884.1"/>
    </source>
</evidence>
<accession>A0A0P7YCE5</accession>
<evidence type="ECO:0000313" key="3">
    <source>
        <dbReference type="Proteomes" id="UP000034805"/>
    </source>
</evidence>
<gene>
    <name evidence="2" type="ORF">Z043_117806</name>
</gene>
<dbReference type="AlphaFoldDB" id="A0A0P7YCE5"/>
<name>A0A0P7YCE5_SCLFO</name>
<comment type="caution">
    <text evidence="2">The sequence shown here is derived from an EMBL/GenBank/DDBJ whole genome shotgun (WGS) entry which is preliminary data.</text>
</comment>
<sequence length="105" mass="11346">MVRGVVKLTMRPFIRVNNSQCSSFAADLGSRPHGQDAPARTGCDRGQDRACPRLLWPLGARRRDTVPLLPDLPPVQVPGAALGDGGAGRGPAWRCRLPRRGQEPL</sequence>